<sequence length="308" mass="34365">MSTAGYRTPRAFQSALMAKTKAEAARSGVAQNDLLQRFFHQCLLARVFHRSGDDWILKVGQALLVRWPRARHSRDIDLLHTDDDMSEAVRDLQAAAGTDLGDPLRYEFRDTKREQADRPACKVRFAVYLGVKELATVSVDVVVSKGSPYGEPAEEALRPPVDIDLSAPWPQVRMWPLEDHVADKVAAMYERHAGDAVSSRYKDLVDVALIALASRLDGPATHGALHAEVQRRHSAGVPLHLPAQFTVPDLSTWRPGYRRQAVRATDLPEQYRTIDGVHSLADHFITPLLNPAVVPGTWVPDTVRWHAR</sequence>
<evidence type="ECO:0000313" key="2">
    <source>
        <dbReference type="Proteomes" id="UP001500653"/>
    </source>
</evidence>
<dbReference type="Proteomes" id="UP001500653">
    <property type="component" value="Unassembled WGS sequence"/>
</dbReference>
<accession>A0ABN1W216</accession>
<proteinExistence type="predicted"/>
<evidence type="ECO:0008006" key="3">
    <source>
        <dbReference type="Google" id="ProtNLM"/>
    </source>
</evidence>
<reference evidence="1 2" key="1">
    <citation type="journal article" date="2019" name="Int. J. Syst. Evol. Microbiol.">
        <title>The Global Catalogue of Microorganisms (GCM) 10K type strain sequencing project: providing services to taxonomists for standard genome sequencing and annotation.</title>
        <authorList>
            <consortium name="The Broad Institute Genomics Platform"/>
            <consortium name="The Broad Institute Genome Sequencing Center for Infectious Disease"/>
            <person name="Wu L."/>
            <person name="Ma J."/>
        </authorList>
    </citation>
    <scope>NUCLEOTIDE SEQUENCE [LARGE SCALE GENOMIC DNA]</scope>
    <source>
        <strain evidence="1 2">JCM 13023</strain>
    </source>
</reference>
<evidence type="ECO:0000313" key="1">
    <source>
        <dbReference type="EMBL" id="GAA1228893.1"/>
    </source>
</evidence>
<protein>
    <recommendedName>
        <fullName evidence="3">Nucleotidyltransferase AbiEii toxin of type IV toxin-antitoxin system</fullName>
    </recommendedName>
</protein>
<dbReference type="Pfam" id="PF08843">
    <property type="entry name" value="AbiEii"/>
    <property type="match status" value="1"/>
</dbReference>
<comment type="caution">
    <text evidence="1">The sequence shown here is derived from an EMBL/GenBank/DDBJ whole genome shotgun (WGS) entry which is preliminary data.</text>
</comment>
<dbReference type="InterPro" id="IPR014942">
    <property type="entry name" value="AbiEii"/>
</dbReference>
<name>A0ABN1W216_9PSEU</name>
<organism evidence="1 2">
    <name type="scientific">Prauserella halophila</name>
    <dbReference type="NCBI Taxonomy" id="185641"/>
    <lineage>
        <taxon>Bacteria</taxon>
        <taxon>Bacillati</taxon>
        <taxon>Actinomycetota</taxon>
        <taxon>Actinomycetes</taxon>
        <taxon>Pseudonocardiales</taxon>
        <taxon>Pseudonocardiaceae</taxon>
        <taxon>Prauserella</taxon>
    </lineage>
</organism>
<keyword evidence="2" id="KW-1185">Reference proteome</keyword>
<gene>
    <name evidence="1" type="ORF">GCM10009676_09200</name>
</gene>
<dbReference type="EMBL" id="BAAALN010000003">
    <property type="protein sequence ID" value="GAA1228893.1"/>
    <property type="molecule type" value="Genomic_DNA"/>
</dbReference>